<dbReference type="InterPro" id="IPR052907">
    <property type="entry name" value="Beta-lactamase/esterase"/>
</dbReference>
<dbReference type="SUPFAM" id="SSF56601">
    <property type="entry name" value="beta-lactamase/transpeptidase-like"/>
    <property type="match status" value="1"/>
</dbReference>
<dbReference type="InterPro" id="IPR001466">
    <property type="entry name" value="Beta-lactam-related"/>
</dbReference>
<protein>
    <submittedName>
        <fullName evidence="2">Unannotated protein</fullName>
    </submittedName>
</protein>
<dbReference type="PANTHER" id="PTHR43319:SF3">
    <property type="entry name" value="BETA-LACTAMASE-RELATED DOMAIN-CONTAINING PROTEIN"/>
    <property type="match status" value="1"/>
</dbReference>
<evidence type="ECO:0000259" key="1">
    <source>
        <dbReference type="Pfam" id="PF00144"/>
    </source>
</evidence>
<dbReference type="EMBL" id="CAEMXZ010000071">
    <property type="protein sequence ID" value="CAB4323780.1"/>
    <property type="molecule type" value="Genomic_DNA"/>
</dbReference>
<dbReference type="EMBL" id="CAFBNC010000167">
    <property type="protein sequence ID" value="CAB4955959.1"/>
    <property type="molecule type" value="Genomic_DNA"/>
</dbReference>
<gene>
    <name evidence="2" type="ORF">UFOPK1392_01540</name>
    <name evidence="3" type="ORF">UFOPK3733_02161</name>
</gene>
<organism evidence="2">
    <name type="scientific">freshwater metagenome</name>
    <dbReference type="NCBI Taxonomy" id="449393"/>
    <lineage>
        <taxon>unclassified sequences</taxon>
        <taxon>metagenomes</taxon>
        <taxon>ecological metagenomes</taxon>
    </lineage>
</organism>
<dbReference type="Pfam" id="PF00144">
    <property type="entry name" value="Beta-lactamase"/>
    <property type="match status" value="1"/>
</dbReference>
<feature type="domain" description="Beta-lactamase-related" evidence="1">
    <location>
        <begin position="16"/>
        <end position="365"/>
    </location>
</feature>
<name>A0A6J5YCA6_9ZZZZ</name>
<reference evidence="2" key="1">
    <citation type="submission" date="2020-05" db="EMBL/GenBank/DDBJ databases">
        <authorList>
            <person name="Chiriac C."/>
            <person name="Salcher M."/>
            <person name="Ghai R."/>
            <person name="Kavagutti S V."/>
        </authorList>
    </citation>
    <scope>NUCLEOTIDE SEQUENCE</scope>
</reference>
<evidence type="ECO:0000313" key="2">
    <source>
        <dbReference type="EMBL" id="CAB4323780.1"/>
    </source>
</evidence>
<accession>A0A6J5YCA6</accession>
<proteinExistence type="predicted"/>
<dbReference type="PANTHER" id="PTHR43319">
    <property type="entry name" value="BETA-LACTAMASE-RELATED"/>
    <property type="match status" value="1"/>
</dbReference>
<sequence>MLTEGFTTEQFAGVREVLDAQLTSGADVGASVCVHHRGEVVVDIWGGHTDTDRTKPWEADTITNVWSTTKTMTFLVALMLADRGELDLQAPVATYWPEFAANGKAGIEVRHVMSHTAGLSGFGERLQPEELADWERCTSVLAAQEPWWEPGTMPGYHAVTQGYLLGEVVRRITGDTIGTFFRREVAEPLGADFHIGLPESEESRVALVIPPPKPEPGAITASELAIRTFLSVRMGAKTPHHRWWRGAEIPAANGHGNARSVALVQSIIANRGETSGQRFLSSTTIERILDTQINGFDPVLGRESHMGMGYGLSNPSMPIGPRACYWGGFGGSVVVMDLDAQLTVAYMMNKMELGPSSNARGIAVAMAAAVAATR</sequence>
<dbReference type="InterPro" id="IPR012338">
    <property type="entry name" value="Beta-lactam/transpept-like"/>
</dbReference>
<dbReference type="Gene3D" id="3.40.710.10">
    <property type="entry name" value="DD-peptidase/beta-lactamase superfamily"/>
    <property type="match status" value="1"/>
</dbReference>
<evidence type="ECO:0000313" key="3">
    <source>
        <dbReference type="EMBL" id="CAB4955959.1"/>
    </source>
</evidence>
<dbReference type="AlphaFoldDB" id="A0A6J5YCA6"/>